<feature type="compositionally biased region" description="Polar residues" evidence="1">
    <location>
        <begin position="74"/>
        <end position="87"/>
    </location>
</feature>
<evidence type="ECO:0000313" key="2">
    <source>
        <dbReference type="EMBL" id="KAH0563585.1"/>
    </source>
</evidence>
<gene>
    <name evidence="2" type="ORF">KQX54_002669</name>
</gene>
<name>A0AAV7J1D7_COTGL</name>
<proteinExistence type="predicted"/>
<accession>A0AAV7J1D7</accession>
<evidence type="ECO:0000256" key="1">
    <source>
        <dbReference type="SAM" id="MobiDB-lite"/>
    </source>
</evidence>
<protein>
    <submittedName>
        <fullName evidence="2">Uncharacterized protein</fullName>
    </submittedName>
</protein>
<feature type="region of interest" description="Disordered" evidence="1">
    <location>
        <begin position="46"/>
        <end position="87"/>
    </location>
</feature>
<comment type="caution">
    <text evidence="2">The sequence shown here is derived from an EMBL/GenBank/DDBJ whole genome shotgun (WGS) entry which is preliminary data.</text>
</comment>
<reference evidence="2 3" key="1">
    <citation type="journal article" date="2021" name="J. Hered.">
        <title>A chromosome-level genome assembly of the parasitoid wasp, Cotesia glomerata (Hymenoptera: Braconidae).</title>
        <authorList>
            <person name="Pinto B.J."/>
            <person name="Weis J.J."/>
            <person name="Gamble T."/>
            <person name="Ode P.J."/>
            <person name="Paul R."/>
            <person name="Zaspel J.M."/>
        </authorList>
    </citation>
    <scope>NUCLEOTIDE SEQUENCE [LARGE SCALE GENOMIC DNA]</scope>
    <source>
        <strain evidence="2">CgM1</strain>
    </source>
</reference>
<organism evidence="2 3">
    <name type="scientific">Cotesia glomerata</name>
    <name type="common">Lepidopteran parasitic wasp</name>
    <name type="synonym">Apanteles glomeratus</name>
    <dbReference type="NCBI Taxonomy" id="32391"/>
    <lineage>
        <taxon>Eukaryota</taxon>
        <taxon>Metazoa</taxon>
        <taxon>Ecdysozoa</taxon>
        <taxon>Arthropoda</taxon>
        <taxon>Hexapoda</taxon>
        <taxon>Insecta</taxon>
        <taxon>Pterygota</taxon>
        <taxon>Neoptera</taxon>
        <taxon>Endopterygota</taxon>
        <taxon>Hymenoptera</taxon>
        <taxon>Apocrita</taxon>
        <taxon>Ichneumonoidea</taxon>
        <taxon>Braconidae</taxon>
        <taxon>Microgastrinae</taxon>
        <taxon>Cotesia</taxon>
    </lineage>
</organism>
<evidence type="ECO:0000313" key="3">
    <source>
        <dbReference type="Proteomes" id="UP000826195"/>
    </source>
</evidence>
<keyword evidence="3" id="KW-1185">Reference proteome</keyword>
<feature type="compositionally biased region" description="Acidic residues" evidence="1">
    <location>
        <begin position="49"/>
        <end position="70"/>
    </location>
</feature>
<sequence length="87" mass="10022">MGGDGDKSPLRRNKYFWFLEPIETCWENVGKRQRHEGMKGLWLLPIIETDQDQGADDDNDDDDDDDDDDISTYVRMSNPSIKSTPLS</sequence>
<dbReference type="EMBL" id="JAHXZJ010000002">
    <property type="protein sequence ID" value="KAH0563585.1"/>
    <property type="molecule type" value="Genomic_DNA"/>
</dbReference>
<dbReference type="Proteomes" id="UP000826195">
    <property type="component" value="Unassembled WGS sequence"/>
</dbReference>
<dbReference type="AlphaFoldDB" id="A0AAV7J1D7"/>